<evidence type="ECO:0000256" key="3">
    <source>
        <dbReference type="SAM" id="MobiDB-lite"/>
    </source>
</evidence>
<dbReference type="Pfam" id="PF00353">
    <property type="entry name" value="HemolysinCabind"/>
    <property type="match status" value="3"/>
</dbReference>
<name>A0ABU6HQ32_9RHOB</name>
<evidence type="ECO:0000313" key="5">
    <source>
        <dbReference type="EMBL" id="MEC3863345.1"/>
    </source>
</evidence>
<keyword evidence="4" id="KW-0732">Signal</keyword>
<dbReference type="SUPFAM" id="SSF51120">
    <property type="entry name" value="beta-Roll"/>
    <property type="match status" value="2"/>
</dbReference>
<protein>
    <submittedName>
        <fullName evidence="5">Calcium-binding protein</fullName>
    </submittedName>
</protein>
<dbReference type="Proteomes" id="UP001348149">
    <property type="component" value="Unassembled WGS sequence"/>
</dbReference>
<feature type="signal peptide" evidence="4">
    <location>
        <begin position="1"/>
        <end position="17"/>
    </location>
</feature>
<dbReference type="Gene3D" id="2.150.10.10">
    <property type="entry name" value="Serralysin-like metalloprotease, C-terminal"/>
    <property type="match status" value="4"/>
</dbReference>
<accession>A0ABU6HQ32</accession>
<feature type="compositionally biased region" description="Acidic residues" evidence="3">
    <location>
        <begin position="127"/>
        <end position="138"/>
    </location>
</feature>
<evidence type="ECO:0000256" key="1">
    <source>
        <dbReference type="ARBA" id="ARBA00004613"/>
    </source>
</evidence>
<feature type="compositionally biased region" description="Low complexity" evidence="3">
    <location>
        <begin position="156"/>
        <end position="169"/>
    </location>
</feature>
<dbReference type="InterPro" id="IPR050557">
    <property type="entry name" value="RTX_toxin/Mannuronan_C5-epim"/>
</dbReference>
<dbReference type="PRINTS" id="PR00313">
    <property type="entry name" value="CABNDNGRPT"/>
</dbReference>
<dbReference type="InterPro" id="IPR001343">
    <property type="entry name" value="Hemolysn_Ca-bd"/>
</dbReference>
<comment type="subcellular location">
    <subcellularLocation>
        <location evidence="1">Secreted</location>
    </subcellularLocation>
</comment>
<dbReference type="PANTHER" id="PTHR38340">
    <property type="entry name" value="S-LAYER PROTEIN"/>
    <property type="match status" value="1"/>
</dbReference>
<gene>
    <name evidence="5" type="ORF">VK792_18810</name>
</gene>
<feature type="region of interest" description="Disordered" evidence="3">
    <location>
        <begin position="97"/>
        <end position="185"/>
    </location>
</feature>
<organism evidence="5 6">
    <name type="scientific">Mesobacterium hydrothermale</name>
    <dbReference type="NCBI Taxonomy" id="3111907"/>
    <lineage>
        <taxon>Bacteria</taxon>
        <taxon>Pseudomonadati</taxon>
        <taxon>Pseudomonadota</taxon>
        <taxon>Alphaproteobacteria</taxon>
        <taxon>Rhodobacterales</taxon>
        <taxon>Roseobacteraceae</taxon>
        <taxon>Mesobacterium</taxon>
    </lineage>
</organism>
<keyword evidence="2" id="KW-0964">Secreted</keyword>
<dbReference type="RefSeq" id="WP_326299417.1">
    <property type="nucleotide sequence ID" value="NZ_JAYLLH010000051.1"/>
</dbReference>
<feature type="region of interest" description="Disordered" evidence="3">
    <location>
        <begin position="28"/>
        <end position="47"/>
    </location>
</feature>
<reference evidence="5 6" key="1">
    <citation type="submission" date="2024-01" db="EMBL/GenBank/DDBJ databases">
        <title>Mesobacterium rodlantinim sp. nov., isolated from shallow sea hydrothermal systems off Kueishantao Island.</title>
        <authorList>
            <person name="Su Z."/>
            <person name="Tang K."/>
        </authorList>
    </citation>
    <scope>NUCLEOTIDE SEQUENCE [LARGE SCALE GENOMIC DNA]</scope>
    <source>
        <strain evidence="5 6">TK19101</strain>
    </source>
</reference>
<sequence>MLWLTGLMGMMVLGSFAAVVLPVPEVEEDEAETDMAEDGGQALAQDPDIPFALPSIFSHDGPINADPVRPADPALSLLSGGEGVDFLQGGNGQDMLLGQSGGDELRGGDGDDSLWGGDGDDTLHGEAEDDALWGDTGDDSLLGHDGDDGLDGGDGQDTLWGGLGDDTLTGGSGDDALHGREGADVMDGGAGADTLFGGDGDDLLLGRLLGDQGGDVDFLNGGDGADTLVAGAGDILTGGDGTDEFVVGEWGDDPDDDTPAQFTDFDPDEDRMVVVYDDSTDAEPEVDLRPNAEDPALVDLVVNGAVLSTLAQADAPSLDSIVLLGQSSAAAMLGES</sequence>
<dbReference type="InterPro" id="IPR011049">
    <property type="entry name" value="Serralysin-like_metalloprot_C"/>
</dbReference>
<evidence type="ECO:0000256" key="2">
    <source>
        <dbReference type="ARBA" id="ARBA00022525"/>
    </source>
</evidence>
<dbReference type="EMBL" id="JAYLLH010000051">
    <property type="protein sequence ID" value="MEC3863345.1"/>
    <property type="molecule type" value="Genomic_DNA"/>
</dbReference>
<feature type="chain" id="PRO_5047495565" evidence="4">
    <location>
        <begin position="18"/>
        <end position="336"/>
    </location>
</feature>
<proteinExistence type="predicted"/>
<comment type="caution">
    <text evidence="5">The sequence shown here is derived from an EMBL/GenBank/DDBJ whole genome shotgun (WGS) entry which is preliminary data.</text>
</comment>
<dbReference type="PANTHER" id="PTHR38340:SF1">
    <property type="entry name" value="S-LAYER PROTEIN"/>
    <property type="match status" value="1"/>
</dbReference>
<feature type="compositionally biased region" description="Acidic residues" evidence="3">
    <location>
        <begin position="28"/>
        <end position="37"/>
    </location>
</feature>
<evidence type="ECO:0000313" key="6">
    <source>
        <dbReference type="Proteomes" id="UP001348149"/>
    </source>
</evidence>
<keyword evidence="6" id="KW-1185">Reference proteome</keyword>
<evidence type="ECO:0000256" key="4">
    <source>
        <dbReference type="SAM" id="SignalP"/>
    </source>
</evidence>